<keyword evidence="1" id="KW-0560">Oxidoreductase</keyword>
<evidence type="ECO:0000313" key="3">
    <source>
        <dbReference type="Proteomes" id="UP000316360"/>
    </source>
</evidence>
<proteinExistence type="predicted"/>
<dbReference type="GO" id="GO:0016491">
    <property type="term" value="F:oxidoreductase activity"/>
    <property type="evidence" value="ECO:0007669"/>
    <property type="project" value="UniProtKB-KW"/>
</dbReference>
<reference evidence="2 3" key="1">
    <citation type="submission" date="2019-03" db="EMBL/GenBank/DDBJ databases">
        <title>Metabolic potential of uncultured bacteria and archaea associated with petroleum seepage in deep-sea sediments.</title>
        <authorList>
            <person name="Dong X."/>
            <person name="Hubert C."/>
        </authorList>
    </citation>
    <scope>NUCLEOTIDE SEQUENCE [LARGE SCALE GENOMIC DNA]</scope>
    <source>
        <strain evidence="2">E44_bin7</strain>
    </source>
</reference>
<dbReference type="SUPFAM" id="SSF54292">
    <property type="entry name" value="2Fe-2S ferredoxin-like"/>
    <property type="match status" value="1"/>
</dbReference>
<dbReference type="InterPro" id="IPR042204">
    <property type="entry name" value="2Fe-2S-bd_N"/>
</dbReference>
<evidence type="ECO:0000256" key="1">
    <source>
        <dbReference type="ARBA" id="ARBA00023002"/>
    </source>
</evidence>
<dbReference type="Proteomes" id="UP000316360">
    <property type="component" value="Unassembled WGS sequence"/>
</dbReference>
<dbReference type="GO" id="GO:0051536">
    <property type="term" value="F:iron-sulfur cluster binding"/>
    <property type="evidence" value="ECO:0007669"/>
    <property type="project" value="InterPro"/>
</dbReference>
<sequence>MFNKGPSLRVFDHPILGKMERREQIAIYVDGKKIPAYQGDPIAASLAAAGIKVFRFTSNRDEPRGIFCAIGRCTDCVMTVNGEPNVRTCVTPVEAGMKIETQKGLGRWQKKI</sequence>
<gene>
    <name evidence="2" type="ORF">E3J84_00640</name>
</gene>
<dbReference type="Gene3D" id="3.10.20.440">
    <property type="entry name" value="2Fe-2S iron-sulphur cluster binding domain, sarcosine oxidase, alpha subunit, N-terminal domain"/>
    <property type="match status" value="1"/>
</dbReference>
<organism evidence="2 3">
    <name type="scientific">Aerophobetes bacterium</name>
    <dbReference type="NCBI Taxonomy" id="2030807"/>
    <lineage>
        <taxon>Bacteria</taxon>
        <taxon>Candidatus Aerophobota</taxon>
    </lineage>
</organism>
<dbReference type="EMBL" id="SOKJ01000034">
    <property type="protein sequence ID" value="TET13019.1"/>
    <property type="molecule type" value="Genomic_DNA"/>
</dbReference>
<comment type="caution">
    <text evidence="2">The sequence shown here is derived from an EMBL/GenBank/DDBJ whole genome shotgun (WGS) entry which is preliminary data.</text>
</comment>
<accession>A0A523S5E5</accession>
<dbReference type="InterPro" id="IPR036010">
    <property type="entry name" value="2Fe-2S_ferredoxin-like_sf"/>
</dbReference>
<dbReference type="AlphaFoldDB" id="A0A523S5E5"/>
<name>A0A523S5E5_UNCAE</name>
<evidence type="ECO:0000313" key="2">
    <source>
        <dbReference type="EMBL" id="TET13019.1"/>
    </source>
</evidence>
<protein>
    <submittedName>
        <fullName evidence="2">(2Fe-2S)-binding protein</fullName>
    </submittedName>
</protein>
<dbReference type="Pfam" id="PF13510">
    <property type="entry name" value="Fer2_4"/>
    <property type="match status" value="1"/>
</dbReference>